<dbReference type="InterPro" id="IPR057084">
    <property type="entry name" value="Int_N"/>
</dbReference>
<dbReference type="Gene3D" id="1.10.443.10">
    <property type="entry name" value="Intergrase catalytic core"/>
    <property type="match status" value="1"/>
</dbReference>
<dbReference type="PANTHER" id="PTHR30349:SF93">
    <property type="entry name" value="FELS-2 PROPHAGE PROTEIN"/>
    <property type="match status" value="1"/>
</dbReference>
<dbReference type="Pfam" id="PF24624">
    <property type="entry name" value="Int_N"/>
    <property type="match status" value="1"/>
</dbReference>
<keyword evidence="2" id="KW-0233">DNA recombination</keyword>
<dbReference type="SUPFAM" id="SSF56349">
    <property type="entry name" value="DNA breaking-rejoining enzymes"/>
    <property type="match status" value="1"/>
</dbReference>
<evidence type="ECO:0000256" key="2">
    <source>
        <dbReference type="ARBA" id="ARBA00023172"/>
    </source>
</evidence>
<dbReference type="InterPro" id="IPR002104">
    <property type="entry name" value="Integrase_catalytic"/>
</dbReference>
<name>A0ABY1HEN5_9GAMM</name>
<dbReference type="EMBL" id="FPLJ01000040">
    <property type="protein sequence ID" value="SGY88855.1"/>
    <property type="molecule type" value="Genomic_DNA"/>
</dbReference>
<dbReference type="Pfam" id="PF00589">
    <property type="entry name" value="Phage_integrase"/>
    <property type="match status" value="1"/>
</dbReference>
<organism evidence="4 5">
    <name type="scientific">Moritella viscosa</name>
    <dbReference type="NCBI Taxonomy" id="80854"/>
    <lineage>
        <taxon>Bacteria</taxon>
        <taxon>Pseudomonadati</taxon>
        <taxon>Pseudomonadota</taxon>
        <taxon>Gammaproteobacteria</taxon>
        <taxon>Alteromonadales</taxon>
        <taxon>Moritellaceae</taxon>
        <taxon>Moritella</taxon>
    </lineage>
</organism>
<dbReference type="InterPro" id="IPR011010">
    <property type="entry name" value="DNA_brk_join_enz"/>
</dbReference>
<proteinExistence type="predicted"/>
<gene>
    <name evidence="4" type="ORF">MT2528_1592</name>
</gene>
<reference evidence="4 5" key="1">
    <citation type="submission" date="2016-11" db="EMBL/GenBank/DDBJ databases">
        <authorList>
            <person name="Klemetsen T."/>
        </authorList>
    </citation>
    <scope>NUCLEOTIDE SEQUENCE [LARGE SCALE GENOMIC DNA]</scope>
    <source>
        <strain evidence="4">MT 2528</strain>
    </source>
</reference>
<evidence type="ECO:0000256" key="1">
    <source>
        <dbReference type="ARBA" id="ARBA00022908"/>
    </source>
</evidence>
<evidence type="ECO:0000259" key="3">
    <source>
        <dbReference type="PROSITE" id="PS51898"/>
    </source>
</evidence>
<accession>A0ABY1HEN5</accession>
<dbReference type="GeneID" id="61295503"/>
<keyword evidence="1" id="KW-0229">DNA integration</keyword>
<feature type="domain" description="Tyr recombinase" evidence="3">
    <location>
        <begin position="168"/>
        <end position="329"/>
    </location>
</feature>
<dbReference type="CDD" id="cd00796">
    <property type="entry name" value="INT_Rci_Hp1_C"/>
    <property type="match status" value="1"/>
</dbReference>
<evidence type="ECO:0000313" key="5">
    <source>
        <dbReference type="Proteomes" id="UP000182660"/>
    </source>
</evidence>
<comment type="caution">
    <text evidence="4">The sequence shown here is derived from an EMBL/GenBank/DDBJ whole genome shotgun (WGS) entry which is preliminary data.</text>
</comment>
<dbReference type="Proteomes" id="UP000182660">
    <property type="component" value="Unassembled WGS sequence"/>
</dbReference>
<protein>
    <submittedName>
        <fullName evidence="4">Integrase</fullName>
    </submittedName>
</protein>
<dbReference type="PANTHER" id="PTHR30349">
    <property type="entry name" value="PHAGE INTEGRASE-RELATED"/>
    <property type="match status" value="1"/>
</dbReference>
<sequence>MSVRNLKDGNKKPWLCECYPNGTAGRRIRKRFATKSEATAFENHTIREAEKKPWLGIKKDKRHLLDLIDLWYSLHGKNLKSGDQSYNRLQVICEQLNNPVAAELTANDYVHYRATRLSVRNSEDSLAKSTHNYEITILNTVFNELIKMDEWKLPNPFIKLKKFKLEEKPPSFLNDKQIDFLLEDINPTTLDRDVNRVIKICLSTGSRVMEAVNLNVTQLSKYKITFTNTKGKRNRTVPISKDLYDEIHTDTAGPLFSCTYNDIRDRIKSSIDELPKGQATHILRHTFASHFMMNGGNILVLQQILGHTNIKQTMAYSHFAPSHLNDAILLNPLDMRRKSGGQQIQSPLNRHKENS</sequence>
<dbReference type="InterPro" id="IPR013762">
    <property type="entry name" value="Integrase-like_cat_sf"/>
</dbReference>
<dbReference type="InterPro" id="IPR050090">
    <property type="entry name" value="Tyrosine_recombinase_XerCD"/>
</dbReference>
<dbReference type="RefSeq" id="WP_075471753.1">
    <property type="nucleotide sequence ID" value="NZ_CAWQZC010000113.1"/>
</dbReference>
<dbReference type="PROSITE" id="PS51898">
    <property type="entry name" value="TYR_RECOMBINASE"/>
    <property type="match status" value="1"/>
</dbReference>
<evidence type="ECO:0000313" key="4">
    <source>
        <dbReference type="EMBL" id="SGY88855.1"/>
    </source>
</evidence>
<keyword evidence="5" id="KW-1185">Reference proteome</keyword>